<evidence type="ECO:0000256" key="1">
    <source>
        <dbReference type="SAM" id="MobiDB-lite"/>
    </source>
</evidence>
<keyword evidence="3" id="KW-1185">Reference proteome</keyword>
<proteinExistence type="predicted"/>
<organism evidence="2 3">
    <name type="scientific">Saccharata proteae CBS 121410</name>
    <dbReference type="NCBI Taxonomy" id="1314787"/>
    <lineage>
        <taxon>Eukaryota</taxon>
        <taxon>Fungi</taxon>
        <taxon>Dikarya</taxon>
        <taxon>Ascomycota</taxon>
        <taxon>Pezizomycotina</taxon>
        <taxon>Dothideomycetes</taxon>
        <taxon>Dothideomycetes incertae sedis</taxon>
        <taxon>Botryosphaeriales</taxon>
        <taxon>Saccharataceae</taxon>
        <taxon>Saccharata</taxon>
    </lineage>
</organism>
<dbReference type="EMBL" id="ML978725">
    <property type="protein sequence ID" value="KAF2086391.1"/>
    <property type="molecule type" value="Genomic_DNA"/>
</dbReference>
<dbReference type="Proteomes" id="UP000799776">
    <property type="component" value="Unassembled WGS sequence"/>
</dbReference>
<dbReference type="OrthoDB" id="4147798at2759"/>
<feature type="region of interest" description="Disordered" evidence="1">
    <location>
        <begin position="1"/>
        <end position="33"/>
    </location>
</feature>
<name>A0A9P4HVG7_9PEZI</name>
<evidence type="ECO:0000313" key="2">
    <source>
        <dbReference type="EMBL" id="KAF2086391.1"/>
    </source>
</evidence>
<reference evidence="2" key="1">
    <citation type="journal article" date="2020" name="Stud. Mycol.">
        <title>101 Dothideomycetes genomes: a test case for predicting lifestyles and emergence of pathogens.</title>
        <authorList>
            <person name="Haridas S."/>
            <person name="Albert R."/>
            <person name="Binder M."/>
            <person name="Bloem J."/>
            <person name="Labutti K."/>
            <person name="Salamov A."/>
            <person name="Andreopoulos B."/>
            <person name="Baker S."/>
            <person name="Barry K."/>
            <person name="Bills G."/>
            <person name="Bluhm B."/>
            <person name="Cannon C."/>
            <person name="Castanera R."/>
            <person name="Culley D."/>
            <person name="Daum C."/>
            <person name="Ezra D."/>
            <person name="Gonzalez J."/>
            <person name="Henrissat B."/>
            <person name="Kuo A."/>
            <person name="Liang C."/>
            <person name="Lipzen A."/>
            <person name="Lutzoni F."/>
            <person name="Magnuson J."/>
            <person name="Mondo S."/>
            <person name="Nolan M."/>
            <person name="Ohm R."/>
            <person name="Pangilinan J."/>
            <person name="Park H.-J."/>
            <person name="Ramirez L."/>
            <person name="Alfaro M."/>
            <person name="Sun H."/>
            <person name="Tritt A."/>
            <person name="Yoshinaga Y."/>
            <person name="Zwiers L.-H."/>
            <person name="Turgeon B."/>
            <person name="Goodwin S."/>
            <person name="Spatafora J."/>
            <person name="Crous P."/>
            <person name="Grigoriev I."/>
        </authorList>
    </citation>
    <scope>NUCLEOTIDE SEQUENCE</scope>
    <source>
        <strain evidence="2">CBS 121410</strain>
    </source>
</reference>
<accession>A0A9P4HVG7</accession>
<feature type="compositionally biased region" description="Basic residues" evidence="1">
    <location>
        <begin position="1"/>
        <end position="14"/>
    </location>
</feature>
<sequence>MGQRHNRKRTRSRPRNRDQGFRPLSAFQTQTSFSAPSTTKLAFNFSSIAPPPPSGVSFFSNPPAGYWHQQYSAWQNRTLSQPQHQPHQHHPHPQNQHILPHKQTAKQNKMAAAERDSQTLEAQQLRLFGGEKGDETSLCAPMLKVVMDLFDGIDYVDP</sequence>
<gene>
    <name evidence="2" type="ORF">K490DRAFT_58016</name>
</gene>
<protein>
    <submittedName>
        <fullName evidence="2">Uncharacterized protein</fullName>
    </submittedName>
</protein>
<comment type="caution">
    <text evidence="2">The sequence shown here is derived from an EMBL/GenBank/DDBJ whole genome shotgun (WGS) entry which is preliminary data.</text>
</comment>
<feature type="region of interest" description="Disordered" evidence="1">
    <location>
        <begin position="72"/>
        <end position="108"/>
    </location>
</feature>
<dbReference type="AlphaFoldDB" id="A0A9P4HVG7"/>
<evidence type="ECO:0000313" key="3">
    <source>
        <dbReference type="Proteomes" id="UP000799776"/>
    </source>
</evidence>